<dbReference type="EMBL" id="LT608149">
    <property type="protein sequence ID" value="SCL96579.1"/>
    <property type="molecule type" value="Genomic_DNA"/>
</dbReference>
<evidence type="ECO:0000313" key="3">
    <source>
        <dbReference type="EMBL" id="SCM16451.1"/>
    </source>
</evidence>
<feature type="compositionally biased region" description="Basic and acidic residues" evidence="1">
    <location>
        <begin position="505"/>
        <end position="520"/>
    </location>
</feature>
<dbReference type="EMBL" id="LT608261">
    <property type="protein sequence ID" value="SCM16451.1"/>
    <property type="molecule type" value="Genomic_DNA"/>
</dbReference>
<feature type="compositionally biased region" description="Low complexity" evidence="1">
    <location>
        <begin position="528"/>
        <end position="561"/>
    </location>
</feature>
<dbReference type="InterPro" id="IPR038664">
    <property type="entry name" value="Gar1/Naf1_Cbf5-bd_sf"/>
</dbReference>
<evidence type="ECO:0000313" key="5">
    <source>
        <dbReference type="Proteomes" id="UP000219860"/>
    </source>
</evidence>
<dbReference type="OrthoDB" id="21550at2759"/>
<protein>
    <submittedName>
        <fullName evidence="2">Uncharacterized protein</fullName>
    </submittedName>
</protein>
<dbReference type="EMBL" id="LT614639">
    <property type="protein sequence ID" value="SCN27673.1"/>
    <property type="molecule type" value="Genomic_DNA"/>
</dbReference>
<evidence type="ECO:0000313" key="7">
    <source>
        <dbReference type="Proteomes" id="UP000516480"/>
    </source>
</evidence>
<feature type="region of interest" description="Disordered" evidence="1">
    <location>
        <begin position="63"/>
        <end position="95"/>
    </location>
</feature>
<dbReference type="Proteomes" id="UP000219860">
    <property type="component" value="Chromosome 13"/>
</dbReference>
<dbReference type="Proteomes" id="UP000220214">
    <property type="component" value="Chromosome 13"/>
</dbReference>
<feature type="compositionally biased region" description="Low complexity" evidence="1">
    <location>
        <begin position="494"/>
        <end position="504"/>
    </location>
</feature>
<accession>A0A1C6X1M9</accession>
<evidence type="ECO:0000313" key="6">
    <source>
        <dbReference type="Proteomes" id="UP000220214"/>
    </source>
</evidence>
<feature type="region of interest" description="Disordered" evidence="1">
    <location>
        <begin position="298"/>
        <end position="327"/>
    </location>
</feature>
<name>A0A1C6X1M9_PLABE</name>
<dbReference type="Proteomes" id="UP000516480">
    <property type="component" value="Chromosome 13"/>
</dbReference>
<dbReference type="Gene3D" id="2.40.10.230">
    <property type="entry name" value="Probable tRNA pseudouridine synthase domain"/>
    <property type="match status" value="1"/>
</dbReference>
<reference evidence="5 7" key="1">
    <citation type="submission" date="2016-08" db="EMBL/GenBank/DDBJ databases">
        <authorList>
            <consortium name="Pathogen Informatics"/>
        </authorList>
    </citation>
    <scope>NUCLEOTIDE SEQUENCE [LARGE SCALE GENOMIC DNA]</scope>
    <source>
        <strain evidence="2 7">NK65 ny</strain>
        <strain evidence="4 6">NK65e</strain>
        <strain evidence="3 5">SP11 Antwerpcl1</strain>
    </source>
</reference>
<organism evidence="2 7">
    <name type="scientific">Plasmodium berghei</name>
    <dbReference type="NCBI Taxonomy" id="5821"/>
    <lineage>
        <taxon>Eukaryota</taxon>
        <taxon>Sar</taxon>
        <taxon>Alveolata</taxon>
        <taxon>Apicomplexa</taxon>
        <taxon>Aconoidasida</taxon>
        <taxon>Haemosporida</taxon>
        <taxon>Plasmodiidae</taxon>
        <taxon>Plasmodium</taxon>
        <taxon>Plasmodium (Vinckeia)</taxon>
    </lineage>
</organism>
<evidence type="ECO:0000313" key="2">
    <source>
        <dbReference type="EMBL" id="SCL96579.1"/>
    </source>
</evidence>
<dbReference type="VEuPathDB" id="PlasmoDB:PBANKA_1317600"/>
<evidence type="ECO:0000256" key="1">
    <source>
        <dbReference type="SAM" id="MobiDB-lite"/>
    </source>
</evidence>
<sequence>MKKNNTKESFSSLTCFISCIREKTRGMDNPPVSIGNTTKKYDEMRNLDYSDLHIQTKIIENIDGENSDKNSDDSFPDYEGENRETEEYNNESVSEKYEKKFEGDLMSSDEYAESSAPSNYGKYKDINPDDLISFYEKESNEDVKGGECIKSNKIDHYLDKNYKGEIIIDGKNEVNEFLLVSRMAYYDIVNQSKDKIYENKENNPLYFLKDQTSKECTNEDDFDGEHDSESLLRSPKKKLNNNKVIETIRNNVNGSKYEGENALNTNQENIDNIQKQCAENSSEESECETKSICSFQNGKDEITNDDSSDNSQNEVLDDEAPKKCDNGEKKMDKIRSHLLPHTGKYEKEDRIRLMGIPEYVQKGLKIEKIGKLIKKDNDILTIHSLNFKYYLSAASVLCLENRKIIGCIVDVCSNETEVFYSVKLVFPSLEDEIKENIDIYADLKHSLYINVGTGLCSELFKVLKNKSVPYIFINYNDLYNISETQLLENHADTNPYNSNNNPNDNKGHNGKCDERNNNKDKNKKKNFKGQNKNLQIYNNSKNNRKNNSNNTFNTNNDNNNNIITYETNGKINHPRKYKKGKISGNAPPYSQNVNLKFKNLSYVNNSNISEVGNMINKRSYNNLNSNSNVKKNNTYNIGYDNNPNNTNYMYPNNSLNNYMNNIANGNVNNSENVGNLNNSNKNEYNVFHNPNVAHNYKKHKMRNYNVNYANIYNNHQKNANMEYSNKSSNHIHPQNYYDIHRTNFINFNNPPNLDDKMQNTIYLQPMEPGSSSYINRPTKNWNNDVISHTKYNDNYTNYNINGQGKYRYISQNLYNNNIPQEPINKTMFNNNNDIPSNFNSININNLYNYNDFNSKN</sequence>
<proteinExistence type="predicted"/>
<dbReference type="AlphaFoldDB" id="A0A1C6X1M9"/>
<evidence type="ECO:0000313" key="4">
    <source>
        <dbReference type="EMBL" id="SCN27673.1"/>
    </source>
</evidence>
<gene>
    <name evidence="4" type="ORF">PBNK65E_000367100</name>
    <name evidence="2" type="ORF">PBNK65NY_000366600</name>
    <name evidence="3" type="ORF">PBSP11A_000367400</name>
</gene>
<feature type="region of interest" description="Disordered" evidence="1">
    <location>
        <begin position="490"/>
        <end position="561"/>
    </location>
</feature>